<dbReference type="EMBL" id="CAJSLV010000058">
    <property type="protein sequence ID" value="CAG6394690.1"/>
    <property type="molecule type" value="Genomic_DNA"/>
</dbReference>
<dbReference type="RefSeq" id="WP_251491407.1">
    <property type="nucleotide sequence ID" value="NZ_CAJSLV010000058.1"/>
</dbReference>
<evidence type="ECO:0000313" key="2">
    <source>
        <dbReference type="Proteomes" id="UP001152519"/>
    </source>
</evidence>
<keyword evidence="2" id="KW-1185">Reference proteome</keyword>
<name>A0A9W4DRE6_9ACTN</name>
<dbReference type="Proteomes" id="UP001152519">
    <property type="component" value="Unassembled WGS sequence"/>
</dbReference>
<proteinExistence type="predicted"/>
<protein>
    <submittedName>
        <fullName evidence="1">Uncharacterized protein</fullName>
    </submittedName>
</protein>
<accession>A0A9W4DRE6</accession>
<evidence type="ECO:0000313" key="1">
    <source>
        <dbReference type="EMBL" id="CAG6394690.1"/>
    </source>
</evidence>
<reference evidence="1" key="1">
    <citation type="submission" date="2021-05" db="EMBL/GenBank/DDBJ databases">
        <authorList>
            <person name="Arsene-Ploetze F."/>
        </authorList>
    </citation>
    <scope>NUCLEOTIDE SEQUENCE</scope>
    <source>
        <strain evidence="1">DSM 42138</strain>
    </source>
</reference>
<gene>
    <name evidence="1" type="ORF">SCOCK_290026</name>
</gene>
<organism evidence="1 2">
    <name type="scientific">Actinacidiphila cocklensis</name>
    <dbReference type="NCBI Taxonomy" id="887465"/>
    <lineage>
        <taxon>Bacteria</taxon>
        <taxon>Bacillati</taxon>
        <taxon>Actinomycetota</taxon>
        <taxon>Actinomycetes</taxon>
        <taxon>Kitasatosporales</taxon>
        <taxon>Streptomycetaceae</taxon>
        <taxon>Actinacidiphila</taxon>
    </lineage>
</organism>
<dbReference type="AlphaFoldDB" id="A0A9W4DRE6"/>
<sequence>MTSIELNGSVGPDELPSLARRWFETAAGMLFADVIAGLVDGQVSLPRSRPGVGDAPWGEPGSMWAELVRLASARGRVTSRRAWSTRGWETFLKGFAKFPAGVEMHMIELDSEGYPRQGDRADITVRTVSEDNPLVRLGCEFGNFPHGPRNRIARVTDEDARRLMWEMVQDVPVTFGGLGDDGRPNGPTMLEEALGRDPLVGVAQSREVLRGYPWVTVCAPELAGRLGGPDALRVSGAFHEVRELPTGSVWLQATEHLDDYTGDALRRVFETVAPVLPPGEPRLYLGKELGRIVYADASRYHER</sequence>
<comment type="caution">
    <text evidence="1">The sequence shown here is derived from an EMBL/GenBank/DDBJ whole genome shotgun (WGS) entry which is preliminary data.</text>
</comment>